<name>A0ABX5LTV4_9GAMM</name>
<dbReference type="InterPro" id="IPR002937">
    <property type="entry name" value="Amino_oxidase"/>
</dbReference>
<gene>
    <name evidence="2" type="ORF">WH50_23555</name>
</gene>
<dbReference type="Proteomes" id="UP000248090">
    <property type="component" value="Unassembled WGS sequence"/>
</dbReference>
<dbReference type="PANTHER" id="PTHR42923">
    <property type="entry name" value="PROTOPORPHYRINOGEN OXIDASE"/>
    <property type="match status" value="1"/>
</dbReference>
<proteinExistence type="predicted"/>
<dbReference type="SUPFAM" id="SSF51905">
    <property type="entry name" value="FAD/NAD(P)-binding domain"/>
    <property type="match status" value="1"/>
</dbReference>
<dbReference type="PROSITE" id="PS51257">
    <property type="entry name" value="PROKAR_LIPOPROTEIN"/>
    <property type="match status" value="1"/>
</dbReference>
<dbReference type="Gene3D" id="3.50.50.60">
    <property type="entry name" value="FAD/NAD(P)-binding domain"/>
    <property type="match status" value="1"/>
</dbReference>
<sequence>MIDKQLSIAVIGSGISGLSCAWHLARRHKVTLFEKDDRFGGHSNTVQVTQQGVTTAVDTGFIVYNERCYPNLVALFEQLGVPTHATDMSFAVSLEQGQLEYAGTSLGGLFAQRRNLLRPSFWGMLKDILDFYRDADDWRHEIGPHVTLGQLLQQGGYGDAFRDQHLLPMGAAIWSTPMAQMLDYPALSFLRFCDNHGLLQLKERPQWFSVCGGSRVYVQKILDAIGPHAHCNRGVRSIRRLPGKVLIQDWQGDQWYFDQVVLACHADQALQLLADPGSDEKDVLSAFPYQRNRAILHSDLSLMPKRRRAWASWNYLGHRDEQGEQQVAVSYWMNRLQQLDTPEPLIVTLNPPQQPAVDKVHASFLYDHPLFDVRAIQHQPQLWAIQGQRNTWFCGAWCGYGFHEDGLQSGLAVAEALTGVRRPWLTRAEDNRIALPEDWLQRHWQRAA</sequence>
<dbReference type="Gene3D" id="1.10.405.20">
    <property type="match status" value="1"/>
</dbReference>
<keyword evidence="3" id="KW-1185">Reference proteome</keyword>
<dbReference type="InterPro" id="IPR050464">
    <property type="entry name" value="Zeta_carotene_desat/Oxidored"/>
</dbReference>
<protein>
    <submittedName>
        <fullName evidence="2">NADH-ubiquinone oxidoreductase subunit 6</fullName>
    </submittedName>
</protein>
<reference evidence="2 3" key="1">
    <citation type="submission" date="2015-03" db="EMBL/GenBank/DDBJ databases">
        <authorList>
            <person name="Krishnan R."/>
            <person name="Midha S."/>
            <person name="Patil P.B."/>
            <person name="Rameshkumar N."/>
        </authorList>
    </citation>
    <scope>NUCLEOTIDE SEQUENCE [LARGE SCALE GENOMIC DNA]</scope>
    <source>
        <strain evidence="2 3">L1E11</strain>
    </source>
</reference>
<dbReference type="PANTHER" id="PTHR42923:SF17">
    <property type="entry name" value="AMINE OXIDASE DOMAIN-CONTAINING PROTEIN"/>
    <property type="match status" value="1"/>
</dbReference>
<organism evidence="2 3">
    <name type="scientific">Pokkaliibacter plantistimulans</name>
    <dbReference type="NCBI Taxonomy" id="1635171"/>
    <lineage>
        <taxon>Bacteria</taxon>
        <taxon>Pseudomonadati</taxon>
        <taxon>Pseudomonadota</taxon>
        <taxon>Gammaproteobacteria</taxon>
        <taxon>Oceanospirillales</taxon>
        <taxon>Balneatrichaceae</taxon>
        <taxon>Pokkaliibacter</taxon>
    </lineage>
</organism>
<dbReference type="RefSeq" id="WP_110189717.1">
    <property type="nucleotide sequence ID" value="NZ_CP177354.1"/>
</dbReference>
<dbReference type="InterPro" id="IPR036188">
    <property type="entry name" value="FAD/NAD-bd_sf"/>
</dbReference>
<dbReference type="Gene3D" id="3.30.70.1990">
    <property type="match status" value="1"/>
</dbReference>
<evidence type="ECO:0000313" key="2">
    <source>
        <dbReference type="EMBL" id="PXF28923.1"/>
    </source>
</evidence>
<dbReference type="EMBL" id="LAPT01000138">
    <property type="protein sequence ID" value="PXF28923.1"/>
    <property type="molecule type" value="Genomic_DNA"/>
</dbReference>
<feature type="domain" description="Amine oxidase" evidence="1">
    <location>
        <begin position="15"/>
        <end position="276"/>
    </location>
</feature>
<evidence type="ECO:0000259" key="1">
    <source>
        <dbReference type="Pfam" id="PF01593"/>
    </source>
</evidence>
<dbReference type="Pfam" id="PF01593">
    <property type="entry name" value="Amino_oxidase"/>
    <property type="match status" value="1"/>
</dbReference>
<evidence type="ECO:0000313" key="3">
    <source>
        <dbReference type="Proteomes" id="UP000248090"/>
    </source>
</evidence>
<accession>A0ABX5LTV4</accession>
<comment type="caution">
    <text evidence="2">The sequence shown here is derived from an EMBL/GenBank/DDBJ whole genome shotgun (WGS) entry which is preliminary data.</text>
</comment>